<dbReference type="Proteomes" id="UP000278807">
    <property type="component" value="Unassembled WGS sequence"/>
</dbReference>
<reference evidence="2 3" key="2">
    <citation type="submission" date="2018-11" db="EMBL/GenBank/DDBJ databases">
        <authorList>
            <consortium name="Pathogen Informatics"/>
        </authorList>
    </citation>
    <scope>NUCLEOTIDE SEQUENCE [LARGE SCALE GENOMIC DNA]</scope>
</reference>
<keyword evidence="1" id="KW-0472">Membrane</keyword>
<organism evidence="4">
    <name type="scientific">Rodentolepis nana</name>
    <name type="common">Dwarf tapeworm</name>
    <name type="synonym">Hymenolepis nana</name>
    <dbReference type="NCBI Taxonomy" id="102285"/>
    <lineage>
        <taxon>Eukaryota</taxon>
        <taxon>Metazoa</taxon>
        <taxon>Spiralia</taxon>
        <taxon>Lophotrochozoa</taxon>
        <taxon>Platyhelminthes</taxon>
        <taxon>Cestoda</taxon>
        <taxon>Eucestoda</taxon>
        <taxon>Cyclophyllidea</taxon>
        <taxon>Hymenolepididae</taxon>
        <taxon>Rodentolepis</taxon>
    </lineage>
</organism>
<dbReference type="WBParaSite" id="HNAJ_0000281001-mRNA-1">
    <property type="protein sequence ID" value="HNAJ_0000281001-mRNA-1"/>
    <property type="gene ID" value="HNAJ_0000281001"/>
</dbReference>
<protein>
    <submittedName>
        <fullName evidence="2 4">Uncharacterized protein</fullName>
    </submittedName>
</protein>
<keyword evidence="1" id="KW-0812">Transmembrane</keyword>
<evidence type="ECO:0000313" key="3">
    <source>
        <dbReference type="Proteomes" id="UP000278807"/>
    </source>
</evidence>
<gene>
    <name evidence="2" type="ORF">HNAJ_LOCUS2809</name>
</gene>
<reference evidence="4" key="1">
    <citation type="submission" date="2017-02" db="UniProtKB">
        <authorList>
            <consortium name="WormBaseParasite"/>
        </authorList>
    </citation>
    <scope>IDENTIFICATION</scope>
</reference>
<sequence length="121" mass="13086">MNLILPFNHQKHTRRAIVALTPPAYSLLPLLLLLLVFPLVFYFSTLFVLSSTPSYFSHSLPAGSTSVFSIAPFPSNSSSTSIGQTFLTRFDLLMLGGTGQFSSIPTVNLGNSLVHAALFVP</sequence>
<keyword evidence="1" id="KW-1133">Transmembrane helix</keyword>
<name>A0A0R3T6X2_RODNA</name>
<evidence type="ECO:0000313" key="4">
    <source>
        <dbReference type="WBParaSite" id="HNAJ_0000281001-mRNA-1"/>
    </source>
</evidence>
<evidence type="ECO:0000313" key="2">
    <source>
        <dbReference type="EMBL" id="VDN98668.1"/>
    </source>
</evidence>
<dbReference type="EMBL" id="UZAE01001478">
    <property type="protein sequence ID" value="VDN98668.1"/>
    <property type="molecule type" value="Genomic_DNA"/>
</dbReference>
<accession>A0A0R3T6X2</accession>
<evidence type="ECO:0000256" key="1">
    <source>
        <dbReference type="SAM" id="Phobius"/>
    </source>
</evidence>
<feature type="transmembrane region" description="Helical" evidence="1">
    <location>
        <begin position="27"/>
        <end position="49"/>
    </location>
</feature>
<dbReference type="AlphaFoldDB" id="A0A0R3T6X2"/>
<keyword evidence="3" id="KW-1185">Reference proteome</keyword>
<proteinExistence type="predicted"/>